<keyword evidence="5 9" id="KW-0547">Nucleotide-binding</keyword>
<feature type="domain" description="Aspartate/glutamate/uridylate kinase" evidence="10">
    <location>
        <begin position="13"/>
        <end position="240"/>
    </location>
</feature>
<evidence type="ECO:0000256" key="2">
    <source>
        <dbReference type="ARBA" id="ARBA00022571"/>
    </source>
</evidence>
<feature type="site" description="Transition state stabilizer" evidence="9">
    <location>
        <position position="225"/>
    </location>
</feature>
<evidence type="ECO:0000256" key="6">
    <source>
        <dbReference type="ARBA" id="ARBA00022777"/>
    </source>
</evidence>
<keyword evidence="6 9" id="KW-0418">Kinase</keyword>
<evidence type="ECO:0000256" key="3">
    <source>
        <dbReference type="ARBA" id="ARBA00022605"/>
    </source>
</evidence>
<dbReference type="InterPro" id="IPR001048">
    <property type="entry name" value="Asp/Glu/Uridylate_kinase"/>
</dbReference>
<evidence type="ECO:0000256" key="9">
    <source>
        <dbReference type="HAMAP-Rule" id="MF_00082"/>
    </source>
</evidence>
<evidence type="ECO:0000313" key="12">
    <source>
        <dbReference type="Proteomes" id="UP001364890"/>
    </source>
</evidence>
<dbReference type="PIRSF" id="PIRSF000728">
    <property type="entry name" value="NAGK"/>
    <property type="match status" value="1"/>
</dbReference>
<dbReference type="Proteomes" id="UP001364890">
    <property type="component" value="Unassembled WGS sequence"/>
</dbReference>
<accession>A0ABU8F1G9</accession>
<comment type="catalytic activity">
    <reaction evidence="8 9">
        <text>N-acetyl-L-glutamate + ATP = N-acetyl-L-glutamyl 5-phosphate + ADP</text>
        <dbReference type="Rhea" id="RHEA:14629"/>
        <dbReference type="ChEBI" id="CHEBI:30616"/>
        <dbReference type="ChEBI" id="CHEBI:44337"/>
        <dbReference type="ChEBI" id="CHEBI:57936"/>
        <dbReference type="ChEBI" id="CHEBI:456216"/>
        <dbReference type="EC" id="2.7.2.8"/>
    </reaction>
</comment>
<dbReference type="PANTHER" id="PTHR23342:SF0">
    <property type="entry name" value="N-ACETYLGLUTAMATE SYNTHASE, MITOCHONDRIAL"/>
    <property type="match status" value="1"/>
</dbReference>
<dbReference type="HAMAP" id="MF_00082">
    <property type="entry name" value="ArgB"/>
    <property type="match status" value="1"/>
</dbReference>
<organism evidence="11 12">
    <name type="scientific">Psychrobacillus mangrovi</name>
    <dbReference type="NCBI Taxonomy" id="3117745"/>
    <lineage>
        <taxon>Bacteria</taxon>
        <taxon>Bacillati</taxon>
        <taxon>Bacillota</taxon>
        <taxon>Bacilli</taxon>
        <taxon>Bacillales</taxon>
        <taxon>Bacillaceae</taxon>
        <taxon>Psychrobacillus</taxon>
    </lineage>
</organism>
<keyword evidence="3 9" id="KW-0028">Amino-acid biosynthesis</keyword>
<dbReference type="InterPro" id="IPR036393">
    <property type="entry name" value="AceGlu_kinase-like_sf"/>
</dbReference>
<evidence type="ECO:0000256" key="1">
    <source>
        <dbReference type="ARBA" id="ARBA00004828"/>
    </source>
</evidence>
<evidence type="ECO:0000256" key="7">
    <source>
        <dbReference type="ARBA" id="ARBA00022840"/>
    </source>
</evidence>
<dbReference type="NCBIfam" id="TIGR00761">
    <property type="entry name" value="argB"/>
    <property type="match status" value="1"/>
</dbReference>
<dbReference type="PANTHER" id="PTHR23342">
    <property type="entry name" value="N-ACETYLGLUTAMATE SYNTHASE"/>
    <property type="match status" value="1"/>
</dbReference>
<evidence type="ECO:0000259" key="10">
    <source>
        <dbReference type="Pfam" id="PF00696"/>
    </source>
</evidence>
<sequence>MTTSKLTQPTAPKRIVIKLGGSMLEGLNENFFTNFKKLQAAGNELIIVHGGGPAINKELEKNNITSTSINGIRVTSEEAIGIVQSTLVGQVNPSLVHQLNKSGITAIGLSGYDGNLLESTLLDKETYGFVGEIKKVNSSLLETFLANGITPVISSISCTENGTPLNINADTVANKVALAIKAESLQLVTDTPGIKIDGEVQTVITSSAIKQWISSGEIYGGMIPKVTAALDCLAAGIPSVQIVGDQLEGTTILHQEVLV</sequence>
<comment type="similarity">
    <text evidence="9">Belongs to the acetylglutamate kinase family. ArgB subfamily.</text>
</comment>
<keyword evidence="2 9" id="KW-0055">Arginine biosynthesis</keyword>
<comment type="subcellular location">
    <subcellularLocation>
        <location evidence="9">Cytoplasm</location>
    </subcellularLocation>
</comment>
<dbReference type="EC" id="2.7.2.8" evidence="9"/>
<evidence type="ECO:0000313" key="11">
    <source>
        <dbReference type="EMBL" id="MEI4768859.1"/>
    </source>
</evidence>
<dbReference type="Gene3D" id="3.40.1160.10">
    <property type="entry name" value="Acetylglutamate kinase-like"/>
    <property type="match status" value="1"/>
</dbReference>
<dbReference type="SUPFAM" id="SSF53633">
    <property type="entry name" value="Carbamate kinase-like"/>
    <property type="match status" value="1"/>
</dbReference>
<feature type="binding site" evidence="9">
    <location>
        <position position="73"/>
    </location>
    <ligand>
        <name>substrate</name>
    </ligand>
</feature>
<feature type="binding site" evidence="9">
    <location>
        <position position="166"/>
    </location>
    <ligand>
        <name>substrate</name>
    </ligand>
</feature>
<keyword evidence="7 9" id="KW-0067">ATP-binding</keyword>
<evidence type="ECO:0000256" key="4">
    <source>
        <dbReference type="ARBA" id="ARBA00022679"/>
    </source>
</evidence>
<proteinExistence type="inferred from homology"/>
<gene>
    <name evidence="9 11" type="primary">argB</name>
    <name evidence="11" type="ORF">WAX74_04200</name>
</gene>
<name>A0ABU8F1G9_9BACI</name>
<keyword evidence="12" id="KW-1185">Reference proteome</keyword>
<dbReference type="GO" id="GO:0003991">
    <property type="term" value="F:acetylglutamate kinase activity"/>
    <property type="evidence" value="ECO:0007669"/>
    <property type="project" value="UniProtKB-EC"/>
</dbReference>
<dbReference type="InterPro" id="IPR004662">
    <property type="entry name" value="AcgluKinase_fam"/>
</dbReference>
<dbReference type="EMBL" id="JBAWSY010000002">
    <property type="protein sequence ID" value="MEI4768859.1"/>
    <property type="molecule type" value="Genomic_DNA"/>
</dbReference>
<keyword evidence="4 9" id="KW-0808">Transferase</keyword>
<evidence type="ECO:0000256" key="5">
    <source>
        <dbReference type="ARBA" id="ARBA00022741"/>
    </source>
</evidence>
<comment type="function">
    <text evidence="9">Catalyzes the ATP-dependent phosphorylation of N-acetyl-L-glutamate.</text>
</comment>
<keyword evidence="9" id="KW-0963">Cytoplasm</keyword>
<protein>
    <recommendedName>
        <fullName evidence="9">Acetylglutamate kinase</fullName>
        <ecNumber evidence="9">2.7.2.8</ecNumber>
    </recommendedName>
    <alternativeName>
        <fullName evidence="9">N-acetyl-L-glutamate 5-phosphotransferase</fullName>
    </alternativeName>
    <alternativeName>
        <fullName evidence="9">NAG kinase</fullName>
        <shortName evidence="9">NAGK</shortName>
    </alternativeName>
</protein>
<dbReference type="RefSeq" id="WP_336496411.1">
    <property type="nucleotide sequence ID" value="NZ_JBAWSY010000002.1"/>
</dbReference>
<dbReference type="CDD" id="cd04238">
    <property type="entry name" value="AAK_NAGK-like"/>
    <property type="match status" value="1"/>
</dbReference>
<comment type="caution">
    <text evidence="11">The sequence shown here is derived from an EMBL/GenBank/DDBJ whole genome shotgun (WGS) entry which is preliminary data.</text>
</comment>
<feature type="site" description="Transition state stabilizer" evidence="9">
    <location>
        <position position="18"/>
    </location>
</feature>
<dbReference type="InterPro" id="IPR037528">
    <property type="entry name" value="ArgB"/>
</dbReference>
<comment type="pathway">
    <text evidence="1 9">Amino-acid biosynthesis; L-arginine biosynthesis; N(2)-acetyl-L-ornithine from L-glutamate: step 2/4.</text>
</comment>
<feature type="binding site" evidence="9">
    <location>
        <begin position="51"/>
        <end position="52"/>
    </location>
    <ligand>
        <name>substrate</name>
    </ligand>
</feature>
<reference evidence="11 12" key="1">
    <citation type="submission" date="2024-01" db="EMBL/GenBank/DDBJ databases">
        <title>Seven novel Bacillus-like species.</title>
        <authorList>
            <person name="Liu G."/>
        </authorList>
    </citation>
    <scope>NUCLEOTIDE SEQUENCE [LARGE SCALE GENOMIC DNA]</scope>
    <source>
        <strain evidence="11 12">FJAT-51614</strain>
    </source>
</reference>
<evidence type="ECO:0000256" key="8">
    <source>
        <dbReference type="ARBA" id="ARBA00048141"/>
    </source>
</evidence>
<dbReference type="Pfam" id="PF00696">
    <property type="entry name" value="AA_kinase"/>
    <property type="match status" value="1"/>
</dbReference>